<dbReference type="GO" id="GO:0006820">
    <property type="term" value="P:monoatomic anion transport"/>
    <property type="evidence" value="ECO:0007669"/>
    <property type="project" value="TreeGrafter"/>
</dbReference>
<evidence type="ECO:0000256" key="3">
    <source>
        <dbReference type="ARBA" id="ARBA00022989"/>
    </source>
</evidence>
<evidence type="ECO:0000256" key="5">
    <source>
        <dbReference type="SAM" id="Phobius"/>
    </source>
</evidence>
<feature type="transmembrane region" description="Helical" evidence="5">
    <location>
        <begin position="390"/>
        <end position="410"/>
    </location>
</feature>
<feature type="transmembrane region" description="Helical" evidence="5">
    <location>
        <begin position="583"/>
        <end position="606"/>
    </location>
</feature>
<name>A0A8S9XEJ4_APOLU</name>
<keyword evidence="2 5" id="KW-0812">Transmembrane</keyword>
<reference evidence="6" key="1">
    <citation type="journal article" date="2021" name="Mol. Ecol. Resour.">
        <title>Apolygus lucorum genome provides insights into omnivorousness and mesophyll feeding.</title>
        <authorList>
            <person name="Liu Y."/>
            <person name="Liu H."/>
            <person name="Wang H."/>
            <person name="Huang T."/>
            <person name="Liu B."/>
            <person name="Yang B."/>
            <person name="Yin L."/>
            <person name="Li B."/>
            <person name="Zhang Y."/>
            <person name="Zhang S."/>
            <person name="Jiang F."/>
            <person name="Zhang X."/>
            <person name="Ren Y."/>
            <person name="Wang B."/>
            <person name="Wang S."/>
            <person name="Lu Y."/>
            <person name="Wu K."/>
            <person name="Fan W."/>
            <person name="Wang G."/>
        </authorList>
    </citation>
    <scope>NUCLEOTIDE SEQUENCE</scope>
    <source>
        <strain evidence="6">12Hb</strain>
    </source>
</reference>
<dbReference type="Gene3D" id="1.20.1250.20">
    <property type="entry name" value="MFS general substrate transporter like domains"/>
    <property type="match status" value="2"/>
</dbReference>
<organism evidence="6 7">
    <name type="scientific">Apolygus lucorum</name>
    <name type="common">Small green plant bug</name>
    <name type="synonym">Lygocoris lucorum</name>
    <dbReference type="NCBI Taxonomy" id="248454"/>
    <lineage>
        <taxon>Eukaryota</taxon>
        <taxon>Metazoa</taxon>
        <taxon>Ecdysozoa</taxon>
        <taxon>Arthropoda</taxon>
        <taxon>Hexapoda</taxon>
        <taxon>Insecta</taxon>
        <taxon>Pterygota</taxon>
        <taxon>Neoptera</taxon>
        <taxon>Paraneoptera</taxon>
        <taxon>Hemiptera</taxon>
        <taxon>Heteroptera</taxon>
        <taxon>Panheteroptera</taxon>
        <taxon>Cimicomorpha</taxon>
        <taxon>Miridae</taxon>
        <taxon>Mirini</taxon>
        <taxon>Apolygus</taxon>
    </lineage>
</organism>
<dbReference type="EMBL" id="WIXP02000007">
    <property type="protein sequence ID" value="KAF6207480.1"/>
    <property type="molecule type" value="Genomic_DNA"/>
</dbReference>
<feature type="transmembrane region" description="Helical" evidence="5">
    <location>
        <begin position="316"/>
        <end position="334"/>
    </location>
</feature>
<dbReference type="GO" id="GO:0016020">
    <property type="term" value="C:membrane"/>
    <property type="evidence" value="ECO:0007669"/>
    <property type="project" value="UniProtKB-SubCell"/>
</dbReference>
<dbReference type="InterPro" id="IPR050382">
    <property type="entry name" value="MFS_Na/Anion_cotransporter"/>
</dbReference>
<accession>A0A8S9XEJ4</accession>
<evidence type="ECO:0000256" key="4">
    <source>
        <dbReference type="ARBA" id="ARBA00023136"/>
    </source>
</evidence>
<feature type="transmembrane region" description="Helical" evidence="5">
    <location>
        <begin position="91"/>
        <end position="111"/>
    </location>
</feature>
<feature type="transmembrane region" description="Helical" evidence="5">
    <location>
        <begin position="276"/>
        <end position="296"/>
    </location>
</feature>
<comment type="caution">
    <text evidence="6">The sequence shown here is derived from an EMBL/GenBank/DDBJ whole genome shotgun (WGS) entry which is preliminary data.</text>
</comment>
<feature type="transmembrane region" description="Helical" evidence="5">
    <location>
        <begin position="482"/>
        <end position="501"/>
    </location>
</feature>
<feature type="transmembrane region" description="Helical" evidence="5">
    <location>
        <begin position="672"/>
        <end position="692"/>
    </location>
</feature>
<feature type="transmembrane region" description="Helical" evidence="5">
    <location>
        <begin position="712"/>
        <end position="730"/>
    </location>
</feature>
<dbReference type="OrthoDB" id="10663470at2759"/>
<dbReference type="AlphaFoldDB" id="A0A8S9XEJ4"/>
<feature type="transmembrane region" description="Helical" evidence="5">
    <location>
        <begin position="116"/>
        <end position="133"/>
    </location>
</feature>
<dbReference type="PANTHER" id="PTHR11662">
    <property type="entry name" value="SOLUTE CARRIER FAMILY 17"/>
    <property type="match status" value="1"/>
</dbReference>
<keyword evidence="4 5" id="KW-0472">Membrane</keyword>
<comment type="subcellular location">
    <subcellularLocation>
        <location evidence="1">Membrane</location>
        <topology evidence="1">Multi-pass membrane protein</topology>
    </subcellularLocation>
</comment>
<gene>
    <name evidence="6" type="ORF">GE061_015926</name>
</gene>
<feature type="transmembrane region" description="Helical" evidence="5">
    <location>
        <begin position="68"/>
        <end position="85"/>
    </location>
</feature>
<evidence type="ECO:0000256" key="2">
    <source>
        <dbReference type="ARBA" id="ARBA00022692"/>
    </source>
</evidence>
<dbReference type="SUPFAM" id="SSF103473">
    <property type="entry name" value="MFS general substrate transporter"/>
    <property type="match status" value="2"/>
</dbReference>
<dbReference type="InterPro" id="IPR036259">
    <property type="entry name" value="MFS_trans_sf"/>
</dbReference>
<feature type="transmembrane region" description="Helical" evidence="5">
    <location>
        <begin position="643"/>
        <end position="660"/>
    </location>
</feature>
<dbReference type="GO" id="GO:0022857">
    <property type="term" value="F:transmembrane transporter activity"/>
    <property type="evidence" value="ECO:0007669"/>
    <property type="project" value="InterPro"/>
</dbReference>
<keyword evidence="3 5" id="KW-1133">Transmembrane helix</keyword>
<evidence type="ECO:0000313" key="7">
    <source>
        <dbReference type="Proteomes" id="UP000466442"/>
    </source>
</evidence>
<dbReference type="InterPro" id="IPR011701">
    <property type="entry name" value="MFS"/>
</dbReference>
<sequence length="754" mass="84680">MPVCVPCMGLGVRHIQYSLYAFLISIEFWLQELAIKSLLKIDADSSSSSSGGQYINVSKEEMATVQQMVFLCFAVGRITSAFVCLKFNNKYLLIGLIVFESLVVSISFWFIKQMNIVFFVMFFGSVSFSRSFHWTLVFNMMSKWMTPSEYTTAYALMIVTRETLSFVMKFFLASTKDVDQSRLFLFVVTVFYIAWAMLFLVFGAEGPETSFLLSRIEHAYLAKCIGPRKKSRCSSKAPWKSIFGTLILYGWLFADFGRECCVTVISDGFQIVLEELAGASLAGIQVGLCLAYLAILGSAVLSDKLIVKELLTPGQYLLYATLFAIGIGIQEITLHTLKKSNAKGEGDANPDGFWNMSSTEEGRIRQALFLSFALGRITSAFVCLKINNKYVLLGFIIFETIGTNVTFWLVGDRNIFVVGILFAFMSFTRAFQWTFVVNMLAKWAPPGEYTTANAVIVVIRETTTLIMRFLISKAQTLDDTKVILIFFSTFYVVWFFVYLVVGAEGPNTSFLLSKIEHVYLAKYVGPRKRTRCSSKTPWKPLFKTVFLYGWVIADFGRESSTTVMTDGFQLAIDEFEDIPVAGVHVGLIFSYAVILGSAVLSDKLIIKELLTPGQVRKIYSSVGCCGTSISMILSAYSEKTPPTFGFIVVGVAFASVMSIGQPVAIYDISPNYAAVIFAIFTFIRQVIFVIKVAVDVNVQIYPLTQHNFDEVFYRYGFLVFITNLIFLLCGDIERKPFDTYDTQDWTKESIISYP</sequence>
<keyword evidence="7" id="KW-1185">Reference proteome</keyword>
<feature type="transmembrane region" description="Helical" evidence="5">
    <location>
        <begin position="184"/>
        <end position="204"/>
    </location>
</feature>
<dbReference type="PANTHER" id="PTHR11662:SF399">
    <property type="entry name" value="FI19708P1-RELATED"/>
    <property type="match status" value="1"/>
</dbReference>
<proteinExistence type="predicted"/>
<dbReference type="Pfam" id="PF07690">
    <property type="entry name" value="MFS_1"/>
    <property type="match status" value="1"/>
</dbReference>
<evidence type="ECO:0000313" key="6">
    <source>
        <dbReference type="EMBL" id="KAF6207480.1"/>
    </source>
</evidence>
<dbReference type="Proteomes" id="UP000466442">
    <property type="component" value="Unassembled WGS sequence"/>
</dbReference>
<feature type="transmembrane region" description="Helical" evidence="5">
    <location>
        <begin position="415"/>
        <end position="437"/>
    </location>
</feature>
<protein>
    <submittedName>
        <fullName evidence="6">Uncharacterized protein</fullName>
    </submittedName>
</protein>
<evidence type="ECO:0000256" key="1">
    <source>
        <dbReference type="ARBA" id="ARBA00004141"/>
    </source>
</evidence>
<feature type="transmembrane region" description="Helical" evidence="5">
    <location>
        <begin position="367"/>
        <end position="384"/>
    </location>
</feature>